<comment type="subcellular location">
    <subcellularLocation>
        <location evidence="1">Cell outer membrane</location>
    </subcellularLocation>
</comment>
<dbReference type="STRING" id="1244869.H261_06384"/>
<organism evidence="8 9">
    <name type="scientific">Paramagnetospirillum caucaseum</name>
    <dbReference type="NCBI Taxonomy" id="1244869"/>
    <lineage>
        <taxon>Bacteria</taxon>
        <taxon>Pseudomonadati</taxon>
        <taxon>Pseudomonadota</taxon>
        <taxon>Alphaproteobacteria</taxon>
        <taxon>Rhodospirillales</taxon>
        <taxon>Magnetospirillaceae</taxon>
        <taxon>Paramagnetospirillum</taxon>
    </lineage>
</organism>
<keyword evidence="3" id="KW-0998">Cell outer membrane</keyword>
<evidence type="ECO:0000259" key="7">
    <source>
        <dbReference type="PROSITE" id="PS51123"/>
    </source>
</evidence>
<gene>
    <name evidence="8" type="ORF">H261_06384</name>
</gene>
<evidence type="ECO:0000313" key="8">
    <source>
        <dbReference type="EMBL" id="EME70837.1"/>
    </source>
</evidence>
<keyword evidence="6" id="KW-0732">Signal</keyword>
<proteinExistence type="predicted"/>
<evidence type="ECO:0000256" key="6">
    <source>
        <dbReference type="SAM" id="SignalP"/>
    </source>
</evidence>
<dbReference type="PATRIC" id="fig|1244869.3.peg.1284"/>
<dbReference type="Pfam" id="PF00691">
    <property type="entry name" value="OmpA"/>
    <property type="match status" value="1"/>
</dbReference>
<feature type="region of interest" description="Disordered" evidence="5">
    <location>
        <begin position="212"/>
        <end position="235"/>
    </location>
</feature>
<dbReference type="eggNOG" id="COG2885">
    <property type="taxonomic scope" value="Bacteria"/>
</dbReference>
<dbReference type="EMBL" id="AONQ01000012">
    <property type="protein sequence ID" value="EME70837.1"/>
    <property type="molecule type" value="Genomic_DNA"/>
</dbReference>
<dbReference type="GO" id="GO:0009279">
    <property type="term" value="C:cell outer membrane"/>
    <property type="evidence" value="ECO:0007669"/>
    <property type="project" value="UniProtKB-SubCell"/>
</dbReference>
<dbReference type="InterPro" id="IPR050330">
    <property type="entry name" value="Bact_OuterMem_StrucFunc"/>
</dbReference>
<reference evidence="8 9" key="1">
    <citation type="journal article" date="2014" name="Genome Announc.">
        <title>Draft Genome Sequence of Magnetospirillum sp. Strain SO-1, a Freshwater Magnetotactic Bacterium Isolated from the Ol'khovka River, Russia.</title>
        <authorList>
            <person name="Grouzdev D.S."/>
            <person name="Dziuba M.V."/>
            <person name="Sukhacheva M.S."/>
            <person name="Mardanov A.V."/>
            <person name="Beletskiy A.V."/>
            <person name="Kuznetsov B.B."/>
            <person name="Skryabin K.G."/>
        </authorList>
    </citation>
    <scope>NUCLEOTIDE SEQUENCE [LARGE SCALE GENOMIC DNA]</scope>
    <source>
        <strain evidence="8 9">SO-1</strain>
    </source>
</reference>
<dbReference type="PRINTS" id="PR01021">
    <property type="entry name" value="OMPADOMAIN"/>
</dbReference>
<dbReference type="Gene3D" id="3.30.1330.60">
    <property type="entry name" value="OmpA-like domain"/>
    <property type="match status" value="1"/>
</dbReference>
<evidence type="ECO:0000256" key="5">
    <source>
        <dbReference type="SAM" id="MobiDB-lite"/>
    </source>
</evidence>
<dbReference type="SUPFAM" id="SSF103088">
    <property type="entry name" value="OmpA-like"/>
    <property type="match status" value="1"/>
</dbReference>
<feature type="domain" description="OmpA-like" evidence="7">
    <location>
        <begin position="49"/>
        <end position="162"/>
    </location>
</feature>
<dbReference type="CDD" id="cd07185">
    <property type="entry name" value="OmpA_C-like"/>
    <property type="match status" value="1"/>
</dbReference>
<dbReference type="PANTHER" id="PTHR30329:SF21">
    <property type="entry name" value="LIPOPROTEIN YIAD-RELATED"/>
    <property type="match status" value="1"/>
</dbReference>
<keyword evidence="2 4" id="KW-0472">Membrane</keyword>
<dbReference type="PROSITE" id="PS51257">
    <property type="entry name" value="PROKAR_LIPOPROTEIN"/>
    <property type="match status" value="1"/>
</dbReference>
<dbReference type="PANTHER" id="PTHR30329">
    <property type="entry name" value="STATOR ELEMENT OF FLAGELLAR MOTOR COMPLEX"/>
    <property type="match status" value="1"/>
</dbReference>
<evidence type="ECO:0000256" key="1">
    <source>
        <dbReference type="ARBA" id="ARBA00004442"/>
    </source>
</evidence>
<comment type="caution">
    <text evidence="8">The sequence shown here is derived from an EMBL/GenBank/DDBJ whole genome shotgun (WGS) entry which is preliminary data.</text>
</comment>
<evidence type="ECO:0000256" key="4">
    <source>
        <dbReference type="PROSITE-ProRule" id="PRU00473"/>
    </source>
</evidence>
<feature type="chain" id="PRO_5004030164" evidence="6">
    <location>
        <begin position="21"/>
        <end position="235"/>
    </location>
</feature>
<evidence type="ECO:0000256" key="3">
    <source>
        <dbReference type="ARBA" id="ARBA00023237"/>
    </source>
</evidence>
<dbReference type="RefSeq" id="WP_008615573.1">
    <property type="nucleotide sequence ID" value="NZ_AONQ01000012.1"/>
</dbReference>
<dbReference type="InterPro" id="IPR006664">
    <property type="entry name" value="OMP_bac"/>
</dbReference>
<evidence type="ECO:0000256" key="2">
    <source>
        <dbReference type="ARBA" id="ARBA00023136"/>
    </source>
</evidence>
<keyword evidence="9" id="KW-1185">Reference proteome</keyword>
<dbReference type="InterPro" id="IPR006665">
    <property type="entry name" value="OmpA-like"/>
</dbReference>
<feature type="signal peptide" evidence="6">
    <location>
        <begin position="1"/>
        <end position="20"/>
    </location>
</feature>
<dbReference type="AlphaFoldDB" id="M2ZTY9"/>
<dbReference type="Proteomes" id="UP000011744">
    <property type="component" value="Unassembled WGS sequence"/>
</dbReference>
<sequence length="235" mass="23583">MKFLHLIAALTALAAVSACAEMEPMERSTTTSTPIVAVPPPPTAPVVMDDVALPPSPVVVHFNHAKADITGSTMQVLWGLAPALKAAEPGVIRIQGFTDASGKASYNKTLSENRAQAVADQLRKLGVTARIEVVGQGIVKGGQKGAKDQGARRVEISWEPAVPAKTSATAPVSPDGVTSLADAPDLGAADIAGAAPAAPAAEAVSYAGFAPDSGSPLAPDWAGTNGATGPPAVIS</sequence>
<evidence type="ECO:0000313" key="9">
    <source>
        <dbReference type="Proteomes" id="UP000011744"/>
    </source>
</evidence>
<dbReference type="PROSITE" id="PS51123">
    <property type="entry name" value="OMPA_2"/>
    <property type="match status" value="1"/>
</dbReference>
<dbReference type="OrthoDB" id="189250at2"/>
<name>M2ZTY9_9PROT</name>
<dbReference type="InterPro" id="IPR036737">
    <property type="entry name" value="OmpA-like_sf"/>
</dbReference>
<protein>
    <submittedName>
        <fullName evidence="8">Outer membrane protein</fullName>
    </submittedName>
</protein>
<accession>M2ZTY9</accession>